<accession>X1D176</accession>
<dbReference type="InterPro" id="IPR033948">
    <property type="entry name" value="ETF_beta_N"/>
</dbReference>
<evidence type="ECO:0000313" key="2">
    <source>
        <dbReference type="EMBL" id="GAG98867.1"/>
    </source>
</evidence>
<protein>
    <recommendedName>
        <fullName evidence="1">Electron transfer flavoprotein alpha/beta-subunit N-terminal domain-containing protein</fullName>
    </recommendedName>
</protein>
<name>X1D176_9ZZZZ</name>
<dbReference type="SUPFAM" id="SSF52402">
    <property type="entry name" value="Adenine nucleotide alpha hydrolases-like"/>
    <property type="match status" value="1"/>
</dbReference>
<dbReference type="InterPro" id="IPR012255">
    <property type="entry name" value="ETF_b"/>
</dbReference>
<dbReference type="GO" id="GO:0009055">
    <property type="term" value="F:electron transfer activity"/>
    <property type="evidence" value="ECO:0007669"/>
    <property type="project" value="InterPro"/>
</dbReference>
<dbReference type="PANTHER" id="PTHR21294:SF17">
    <property type="entry name" value="PROTEIN FIXA"/>
    <property type="match status" value="1"/>
</dbReference>
<dbReference type="CDD" id="cd01714">
    <property type="entry name" value="ETF_beta"/>
    <property type="match status" value="1"/>
</dbReference>
<dbReference type="AlphaFoldDB" id="X1D176"/>
<feature type="non-terminal residue" evidence="2">
    <location>
        <position position="203"/>
    </location>
</feature>
<dbReference type="Gene3D" id="3.40.50.620">
    <property type="entry name" value="HUPs"/>
    <property type="match status" value="1"/>
</dbReference>
<dbReference type="Pfam" id="PF01012">
    <property type="entry name" value="ETF"/>
    <property type="match status" value="1"/>
</dbReference>
<gene>
    <name evidence="2" type="ORF">S01H4_51365</name>
</gene>
<organism evidence="2">
    <name type="scientific">marine sediment metagenome</name>
    <dbReference type="NCBI Taxonomy" id="412755"/>
    <lineage>
        <taxon>unclassified sequences</taxon>
        <taxon>metagenomes</taxon>
        <taxon>ecological metagenomes</taxon>
    </lineage>
</organism>
<comment type="caution">
    <text evidence="2">The sequence shown here is derived from an EMBL/GenBank/DDBJ whole genome shotgun (WGS) entry which is preliminary data.</text>
</comment>
<dbReference type="InterPro" id="IPR014730">
    <property type="entry name" value="ETF_a/b_N"/>
</dbReference>
<dbReference type="EMBL" id="BART01029243">
    <property type="protein sequence ID" value="GAG98867.1"/>
    <property type="molecule type" value="Genomic_DNA"/>
</dbReference>
<proteinExistence type="predicted"/>
<dbReference type="SMART" id="SM00893">
    <property type="entry name" value="ETF"/>
    <property type="match status" value="1"/>
</dbReference>
<dbReference type="InterPro" id="IPR014729">
    <property type="entry name" value="Rossmann-like_a/b/a_fold"/>
</dbReference>
<evidence type="ECO:0000259" key="1">
    <source>
        <dbReference type="SMART" id="SM00893"/>
    </source>
</evidence>
<sequence length="203" mass="22767">MTLKIVVLIKQVPSYDNLEIDKSTGTILRDGTENIINPDDLYSIELGLKLKEKYNAIVSIMTMGPPQAEFALREGLAMGADHAILISDPRFAYSDTFQTTLILKNSFEIIKNYDIIICGSQTSDSSTGQVPFQLSEALEIPLITDIFTIEIENHIIKCHRNFGHESQNIEVELPVLLRTVSHSNNPRYVSLSGIKKAFEKKIQ</sequence>
<dbReference type="PANTHER" id="PTHR21294">
    <property type="entry name" value="ELECTRON TRANSFER FLAVOPROTEIN BETA-SUBUNIT"/>
    <property type="match status" value="1"/>
</dbReference>
<feature type="domain" description="Electron transfer flavoprotein alpha/beta-subunit N-terminal" evidence="1">
    <location>
        <begin position="24"/>
        <end position="202"/>
    </location>
</feature>
<reference evidence="2" key="1">
    <citation type="journal article" date="2014" name="Front. Microbiol.">
        <title>High frequency of phylogenetically diverse reductive dehalogenase-homologous genes in deep subseafloor sedimentary metagenomes.</title>
        <authorList>
            <person name="Kawai M."/>
            <person name="Futagami T."/>
            <person name="Toyoda A."/>
            <person name="Takaki Y."/>
            <person name="Nishi S."/>
            <person name="Hori S."/>
            <person name="Arai W."/>
            <person name="Tsubouchi T."/>
            <person name="Morono Y."/>
            <person name="Uchiyama I."/>
            <person name="Ito T."/>
            <person name="Fujiyama A."/>
            <person name="Inagaki F."/>
            <person name="Takami H."/>
        </authorList>
    </citation>
    <scope>NUCLEOTIDE SEQUENCE</scope>
    <source>
        <strain evidence="2">Expedition CK06-06</strain>
    </source>
</reference>